<reference evidence="3 4" key="1">
    <citation type="submission" date="2019-02" db="EMBL/GenBank/DDBJ databases">
        <title>Deep-cultivation of Planctomycetes and their phenomic and genomic characterization uncovers novel biology.</title>
        <authorList>
            <person name="Wiegand S."/>
            <person name="Jogler M."/>
            <person name="Boedeker C."/>
            <person name="Pinto D."/>
            <person name="Vollmers J."/>
            <person name="Rivas-Marin E."/>
            <person name="Kohn T."/>
            <person name="Peeters S.H."/>
            <person name="Heuer A."/>
            <person name="Rast P."/>
            <person name="Oberbeckmann S."/>
            <person name="Bunk B."/>
            <person name="Jeske O."/>
            <person name="Meyerdierks A."/>
            <person name="Storesund J.E."/>
            <person name="Kallscheuer N."/>
            <person name="Luecker S."/>
            <person name="Lage O.M."/>
            <person name="Pohl T."/>
            <person name="Merkel B.J."/>
            <person name="Hornburger P."/>
            <person name="Mueller R.-W."/>
            <person name="Bruemmer F."/>
            <person name="Labrenz M."/>
            <person name="Spormann A.M."/>
            <person name="Op den Camp H."/>
            <person name="Overmann J."/>
            <person name="Amann R."/>
            <person name="Jetten M.S.M."/>
            <person name="Mascher T."/>
            <person name="Medema M.H."/>
            <person name="Devos D.P."/>
            <person name="Kaster A.-K."/>
            <person name="Ovreas L."/>
            <person name="Rohde M."/>
            <person name="Galperin M.Y."/>
            <person name="Jogler C."/>
        </authorList>
    </citation>
    <scope>NUCLEOTIDE SEQUENCE [LARGE SCALE GENOMIC DNA]</scope>
    <source>
        <strain evidence="3 4">I41</strain>
    </source>
</reference>
<keyword evidence="1" id="KW-0812">Transmembrane</keyword>
<dbReference type="AlphaFoldDB" id="A0A517TVX0"/>
<keyword evidence="4" id="KW-1185">Reference proteome</keyword>
<dbReference type="Pfam" id="PF00892">
    <property type="entry name" value="EamA"/>
    <property type="match status" value="1"/>
</dbReference>
<dbReference type="GO" id="GO:0016020">
    <property type="term" value="C:membrane"/>
    <property type="evidence" value="ECO:0007669"/>
    <property type="project" value="InterPro"/>
</dbReference>
<proteinExistence type="predicted"/>
<keyword evidence="1" id="KW-1133">Transmembrane helix</keyword>
<dbReference type="SUPFAM" id="SSF103481">
    <property type="entry name" value="Multidrug resistance efflux transporter EmrE"/>
    <property type="match status" value="1"/>
</dbReference>
<dbReference type="RefSeq" id="WP_145432085.1">
    <property type="nucleotide sequence ID" value="NZ_CP036339.1"/>
</dbReference>
<sequence length="142" mass="14688">MTDNWLVWALLSAAFAAATAILSKLGLRNVDPDAAQLARTLVVVAALGVAILVAGKTQAFAEFTRQSWLFLVLAGLATAASWACYFRALQAGDAARVAAVDKLSVVMVALFAVVALSERLSPLGWLGVAFAGTGAVLLSIAK</sequence>
<feature type="transmembrane region" description="Helical" evidence="1">
    <location>
        <begin position="6"/>
        <end position="25"/>
    </location>
</feature>
<dbReference type="EMBL" id="CP036339">
    <property type="protein sequence ID" value="QDT72525.1"/>
    <property type="molecule type" value="Genomic_DNA"/>
</dbReference>
<dbReference type="InterPro" id="IPR037185">
    <property type="entry name" value="EmrE-like"/>
</dbReference>
<evidence type="ECO:0000313" key="3">
    <source>
        <dbReference type="EMBL" id="QDT72525.1"/>
    </source>
</evidence>
<evidence type="ECO:0000313" key="4">
    <source>
        <dbReference type="Proteomes" id="UP000317909"/>
    </source>
</evidence>
<accession>A0A517TVX0</accession>
<feature type="transmembrane region" description="Helical" evidence="1">
    <location>
        <begin position="37"/>
        <end position="55"/>
    </location>
</feature>
<feature type="transmembrane region" description="Helical" evidence="1">
    <location>
        <begin position="123"/>
        <end position="141"/>
    </location>
</feature>
<protein>
    <submittedName>
        <fullName evidence="3">EamA-like transporter family protein</fullName>
    </submittedName>
</protein>
<dbReference type="PANTHER" id="PTHR22911">
    <property type="entry name" value="ACYL-MALONYL CONDENSING ENZYME-RELATED"/>
    <property type="match status" value="1"/>
</dbReference>
<feature type="transmembrane region" description="Helical" evidence="1">
    <location>
        <begin position="98"/>
        <end position="117"/>
    </location>
</feature>
<dbReference type="InterPro" id="IPR000620">
    <property type="entry name" value="EamA_dom"/>
</dbReference>
<evidence type="ECO:0000259" key="2">
    <source>
        <dbReference type="Pfam" id="PF00892"/>
    </source>
</evidence>
<feature type="domain" description="EamA" evidence="2">
    <location>
        <begin position="5"/>
        <end position="139"/>
    </location>
</feature>
<dbReference type="Proteomes" id="UP000317909">
    <property type="component" value="Chromosome"/>
</dbReference>
<dbReference type="Gene3D" id="1.10.3730.20">
    <property type="match status" value="1"/>
</dbReference>
<dbReference type="OrthoDB" id="9806718at2"/>
<organism evidence="3 4">
    <name type="scientific">Lacipirellula limnantheis</name>
    <dbReference type="NCBI Taxonomy" id="2528024"/>
    <lineage>
        <taxon>Bacteria</taxon>
        <taxon>Pseudomonadati</taxon>
        <taxon>Planctomycetota</taxon>
        <taxon>Planctomycetia</taxon>
        <taxon>Pirellulales</taxon>
        <taxon>Lacipirellulaceae</taxon>
        <taxon>Lacipirellula</taxon>
    </lineage>
</organism>
<keyword evidence="1" id="KW-0472">Membrane</keyword>
<gene>
    <name evidence="3" type="ORF">I41_17050</name>
</gene>
<dbReference type="PANTHER" id="PTHR22911:SF137">
    <property type="entry name" value="SOLUTE CARRIER FAMILY 35 MEMBER G2-RELATED"/>
    <property type="match status" value="1"/>
</dbReference>
<evidence type="ECO:0000256" key="1">
    <source>
        <dbReference type="SAM" id="Phobius"/>
    </source>
</evidence>
<dbReference type="KEGG" id="llh:I41_17050"/>
<name>A0A517TVX0_9BACT</name>
<feature type="transmembrane region" description="Helical" evidence="1">
    <location>
        <begin position="67"/>
        <end position="86"/>
    </location>
</feature>
<dbReference type="FunFam" id="1.10.3730.20:FF:000009">
    <property type="entry name" value="EamA family transporter"/>
    <property type="match status" value="1"/>
</dbReference>